<dbReference type="Proteomes" id="UP000662637">
    <property type="component" value="Unassembled WGS sequence"/>
</dbReference>
<sequence>MNQAKKRPVRQDRAPQSVTRSATPLQTATLPLQPHSTCKRGPLGGRGGSRGYGPLPVILGSRFSRPLDCPPGSRPLGLCSSWSPADPSPASVFSGFCSRKPSGQATS</sequence>
<reference evidence="2" key="1">
    <citation type="submission" date="2020-08" db="EMBL/GenBank/DDBJ databases">
        <authorList>
            <person name="Shumante A."/>
            <person name="Zimin A.V."/>
            <person name="Puiu D."/>
            <person name="Salzberg S.L."/>
        </authorList>
    </citation>
    <scope>NUCLEOTIDE SEQUENCE</scope>
    <source>
        <strain evidence="2">WC2-LM</strain>
        <tissue evidence="2">Liver</tissue>
    </source>
</reference>
<comment type="caution">
    <text evidence="2">The sequence shown here is derived from an EMBL/GenBank/DDBJ whole genome shotgun (WGS) entry which is preliminary data.</text>
</comment>
<evidence type="ECO:0000313" key="3">
    <source>
        <dbReference type="Proteomes" id="UP000662637"/>
    </source>
</evidence>
<feature type="compositionally biased region" description="Polar residues" evidence="1">
    <location>
        <begin position="14"/>
        <end position="36"/>
    </location>
</feature>
<gene>
    <name evidence="2" type="ORF">GHT09_013739</name>
</gene>
<dbReference type="AlphaFoldDB" id="A0A834QE60"/>
<organism evidence="2 3">
    <name type="scientific">Marmota monax</name>
    <name type="common">Woodchuck</name>
    <dbReference type="NCBI Taxonomy" id="9995"/>
    <lineage>
        <taxon>Eukaryota</taxon>
        <taxon>Metazoa</taxon>
        <taxon>Chordata</taxon>
        <taxon>Craniata</taxon>
        <taxon>Vertebrata</taxon>
        <taxon>Euteleostomi</taxon>
        <taxon>Mammalia</taxon>
        <taxon>Eutheria</taxon>
        <taxon>Euarchontoglires</taxon>
        <taxon>Glires</taxon>
        <taxon>Rodentia</taxon>
        <taxon>Sciuromorpha</taxon>
        <taxon>Sciuridae</taxon>
        <taxon>Xerinae</taxon>
        <taxon>Marmotini</taxon>
        <taxon>Marmota</taxon>
    </lineage>
</organism>
<proteinExistence type="predicted"/>
<feature type="region of interest" description="Disordered" evidence="1">
    <location>
        <begin position="87"/>
        <end position="107"/>
    </location>
</feature>
<name>A0A834QE60_MARMO</name>
<protein>
    <submittedName>
        <fullName evidence="2">Uncharacterized protein</fullName>
    </submittedName>
</protein>
<feature type="compositionally biased region" description="Gly residues" evidence="1">
    <location>
        <begin position="42"/>
        <end position="51"/>
    </location>
</feature>
<dbReference type="EMBL" id="WJEC01003117">
    <property type="protein sequence ID" value="KAF7475462.1"/>
    <property type="molecule type" value="Genomic_DNA"/>
</dbReference>
<feature type="region of interest" description="Disordered" evidence="1">
    <location>
        <begin position="1"/>
        <end position="55"/>
    </location>
</feature>
<accession>A0A834QE60</accession>
<evidence type="ECO:0000256" key="1">
    <source>
        <dbReference type="SAM" id="MobiDB-lite"/>
    </source>
</evidence>
<evidence type="ECO:0000313" key="2">
    <source>
        <dbReference type="EMBL" id="KAF7475462.1"/>
    </source>
</evidence>